<feature type="transmembrane region" description="Helical" evidence="8">
    <location>
        <begin position="275"/>
        <end position="295"/>
    </location>
</feature>
<feature type="region of interest" description="Disordered" evidence="7">
    <location>
        <begin position="1"/>
        <end position="74"/>
    </location>
</feature>
<dbReference type="PANTHER" id="PTHR23501">
    <property type="entry name" value="MAJOR FACILITATOR SUPERFAMILY"/>
    <property type="match status" value="1"/>
</dbReference>
<dbReference type="InterPro" id="IPR020846">
    <property type="entry name" value="MFS_dom"/>
</dbReference>
<dbReference type="EMBL" id="JAQOWY010000018">
    <property type="protein sequence ID" value="KAK1855693.1"/>
    <property type="molecule type" value="Genomic_DNA"/>
</dbReference>
<accession>A0AAD9EPC5</accession>
<dbReference type="AlphaFoldDB" id="A0AAD9EPC5"/>
<dbReference type="InterPro" id="IPR036259">
    <property type="entry name" value="MFS_trans_sf"/>
</dbReference>
<keyword evidence="5 8" id="KW-0472">Membrane</keyword>
<feature type="transmembrane region" description="Helical" evidence="8">
    <location>
        <begin position="84"/>
        <end position="109"/>
    </location>
</feature>
<evidence type="ECO:0000256" key="2">
    <source>
        <dbReference type="ARBA" id="ARBA00007520"/>
    </source>
</evidence>
<feature type="domain" description="Major facilitator superfamily (MFS) profile" evidence="9">
    <location>
        <begin position="87"/>
        <end position="577"/>
    </location>
</feature>
<feature type="transmembrane region" description="Helical" evidence="8">
    <location>
        <begin position="347"/>
        <end position="366"/>
    </location>
</feature>
<protein>
    <submittedName>
        <fullName evidence="10">Efflux pump antibiotic resistance</fullName>
    </submittedName>
</protein>
<evidence type="ECO:0000256" key="6">
    <source>
        <dbReference type="ARBA" id="ARBA00023242"/>
    </source>
</evidence>
<dbReference type="GO" id="GO:0008270">
    <property type="term" value="F:zinc ion binding"/>
    <property type="evidence" value="ECO:0007669"/>
    <property type="project" value="InterPro"/>
</dbReference>
<dbReference type="PANTHER" id="PTHR23501:SF102">
    <property type="entry name" value="DRUG TRANSPORTER, PUTATIVE (AFU_ORTHOLOGUE AFUA_3G08530)-RELATED"/>
    <property type="match status" value="1"/>
</dbReference>
<keyword evidence="6" id="KW-0539">Nucleus</keyword>
<keyword evidence="11" id="KW-1185">Reference proteome</keyword>
<feature type="transmembrane region" description="Helical" evidence="8">
    <location>
        <begin position="177"/>
        <end position="198"/>
    </location>
</feature>
<feature type="region of interest" description="Disordered" evidence="7">
    <location>
        <begin position="588"/>
        <end position="608"/>
    </location>
</feature>
<sequence length="1238" mass="134615">MSLGLAAIYPEGTGDRIGISSRLQQDGDVIQPPVPSTAPKSPPKASPHETTTTQTSNHFTDAHPDLPRHDDPNADMPRLSGTTIALTMASLCLSVALSALDMTIVTTAIPNIVASLDSVAGYIWVGSAFILGFTAVTPIWGSVADLWGRKPIILLALTIFLVGSLLCALAPHMDALIAGRAVQGVGASGMGVMVNTIICDMFSLRDRGLYLAITSIIWAIGSAVGPVLGGVFATRLDWRWCFWINLPIGGVVFVVLFFFLDLPSPNTSVAAGLKAIDWTGSLFCMGGSLMVLLALDFGDVTHPWSSATVICLIVFGLVAIGIFLMNEWKLAANPVLPLRLLSSWSKAAAYFVFAFNAFVFIGITYYLPLYSQAVLGVDALTSGLYLLPLIVSCSLSAACAGVFIQKTGRYRVLMYAAQVLLTLGTGLLINLEFERNLAKLFVFQILTGIGVGLNIEAPVLAAQAATTVRDTAAVLATMSFLRSIATAISVVVGGVIFQNQMKAGNSALVDQIGHDLASRFDGDNASAHVEEIGLLSAGQQVPVRQAYFGALRTVWIMYVAFAGLATVLNLFVSEYHLSDERNAVVLGVDRGNSGPSDQPDQDDGVEKPTPNILSLPADVFLLVTDAILEAETLDMNQDVGKGHTIYDHIKFFGKGEFWWQSSDQVELNWGAFDRWRDLARFGATCKTLYLMVTPILYRSDTKYNYSSALMISGRKGVLSGVLRSLEYGKADPNMDDHTLFFHWARHAFAKLDATSSQGTIQDALRSPDGLHLACLLLWNGCKWDPEYEAILDRNRRAHEEDKREIRRALRYIKINEDEYPGDASISPDQCDEEKPACSRCRRLKYVCPGYPDQWTLVLRQQDTNAKEKVRKRVERAQRRRAQAGGGQLQGRNITSLPPAWTPFVGPETPSVYKFFTDYTSRSGIAYLTSLKDCYALQPAPCLANAIHAAALASVARQRSEVGLMDRARLTYGKAIREVNRAIQDEVLVRDDSVLVSLFVMGFFQLADLFTTSYMIPPLWFELEVFINSLGRGSLLDPLVRRAVDIKIRFMSATLGQASDSLTDFVRSGVLVAQDLQDAANNITFDPKFDGPPPAVFNALISISSATHAAVARCLYLTVRLHIFEVISKATSDSFDDMSVHLNHQQLLSMPAAAPSLVNELGKALGCDGGSTQDGPGVGMLVFSLLWPMTAMLQSNLVDEHSKTWVAWRLRRLGAACGFGLAETIVSKVLGGGEIEAVT</sequence>
<evidence type="ECO:0000313" key="10">
    <source>
        <dbReference type="EMBL" id="KAK1855693.1"/>
    </source>
</evidence>
<feature type="transmembrane region" description="Helical" evidence="8">
    <location>
        <begin position="386"/>
        <end position="405"/>
    </location>
</feature>
<dbReference type="SUPFAM" id="SSF103473">
    <property type="entry name" value="MFS general substrate transporter"/>
    <property type="match status" value="1"/>
</dbReference>
<dbReference type="PRINTS" id="PR01036">
    <property type="entry name" value="TCRTETB"/>
</dbReference>
<keyword evidence="4 8" id="KW-1133">Transmembrane helix</keyword>
<evidence type="ECO:0000256" key="5">
    <source>
        <dbReference type="ARBA" id="ARBA00023136"/>
    </source>
</evidence>
<organism evidence="10 11">
    <name type="scientific">Colletotrichum chrysophilum</name>
    <dbReference type="NCBI Taxonomy" id="1836956"/>
    <lineage>
        <taxon>Eukaryota</taxon>
        <taxon>Fungi</taxon>
        <taxon>Dikarya</taxon>
        <taxon>Ascomycota</taxon>
        <taxon>Pezizomycotina</taxon>
        <taxon>Sordariomycetes</taxon>
        <taxon>Hypocreomycetidae</taxon>
        <taxon>Glomerellales</taxon>
        <taxon>Glomerellaceae</taxon>
        <taxon>Colletotrichum</taxon>
        <taxon>Colletotrichum gloeosporioides species complex</taxon>
    </lineage>
</organism>
<feature type="compositionally biased region" description="Polar residues" evidence="7">
    <location>
        <begin position="48"/>
        <end position="59"/>
    </location>
</feature>
<dbReference type="GO" id="GO:0022857">
    <property type="term" value="F:transmembrane transporter activity"/>
    <property type="evidence" value="ECO:0007669"/>
    <property type="project" value="InterPro"/>
</dbReference>
<dbReference type="Pfam" id="PF07690">
    <property type="entry name" value="MFS_1"/>
    <property type="match status" value="1"/>
</dbReference>
<comment type="similarity">
    <text evidence="2">Belongs to the major facilitator superfamily. TCR/Tet family.</text>
</comment>
<feature type="transmembrane region" description="Helical" evidence="8">
    <location>
        <begin position="441"/>
        <end position="461"/>
    </location>
</feature>
<evidence type="ECO:0000313" key="11">
    <source>
        <dbReference type="Proteomes" id="UP001243330"/>
    </source>
</evidence>
<evidence type="ECO:0000256" key="1">
    <source>
        <dbReference type="ARBA" id="ARBA00004141"/>
    </source>
</evidence>
<evidence type="ECO:0000256" key="3">
    <source>
        <dbReference type="ARBA" id="ARBA00022692"/>
    </source>
</evidence>
<feature type="transmembrane region" description="Helical" evidence="8">
    <location>
        <begin position="242"/>
        <end position="263"/>
    </location>
</feature>
<evidence type="ECO:0000256" key="4">
    <source>
        <dbReference type="ARBA" id="ARBA00022989"/>
    </source>
</evidence>
<keyword evidence="3 8" id="KW-0812">Transmembrane</keyword>
<comment type="subcellular location">
    <subcellularLocation>
        <location evidence="1">Membrane</location>
        <topology evidence="1">Multi-pass membrane protein</topology>
    </subcellularLocation>
</comment>
<feature type="compositionally biased region" description="Pro residues" evidence="7">
    <location>
        <begin position="32"/>
        <end position="45"/>
    </location>
</feature>
<reference evidence="10" key="1">
    <citation type="submission" date="2023-01" db="EMBL/GenBank/DDBJ databases">
        <title>Colletotrichum chrysophilum M932 genome sequence.</title>
        <authorList>
            <person name="Baroncelli R."/>
        </authorList>
    </citation>
    <scope>NUCLEOTIDE SEQUENCE</scope>
    <source>
        <strain evidence="10">M932</strain>
    </source>
</reference>
<dbReference type="Gene3D" id="1.20.1720.10">
    <property type="entry name" value="Multidrug resistance protein D"/>
    <property type="match status" value="1"/>
</dbReference>
<gene>
    <name evidence="10" type="ORF">CCHR01_01707</name>
</gene>
<feature type="transmembrane region" description="Helical" evidence="8">
    <location>
        <begin position="412"/>
        <end position="429"/>
    </location>
</feature>
<dbReference type="PROSITE" id="PS50850">
    <property type="entry name" value="MFS"/>
    <property type="match status" value="1"/>
</dbReference>
<comment type="caution">
    <text evidence="10">The sequence shown here is derived from an EMBL/GenBank/DDBJ whole genome shotgun (WGS) entry which is preliminary data.</text>
</comment>
<feature type="transmembrane region" description="Helical" evidence="8">
    <location>
        <begin position="121"/>
        <end position="140"/>
    </location>
</feature>
<evidence type="ECO:0000256" key="7">
    <source>
        <dbReference type="SAM" id="MobiDB-lite"/>
    </source>
</evidence>
<dbReference type="InterPro" id="IPR011701">
    <property type="entry name" value="MFS"/>
</dbReference>
<feature type="transmembrane region" description="Helical" evidence="8">
    <location>
        <begin position="210"/>
        <end position="236"/>
    </location>
</feature>
<dbReference type="GO" id="GO:0005886">
    <property type="term" value="C:plasma membrane"/>
    <property type="evidence" value="ECO:0007669"/>
    <property type="project" value="TreeGrafter"/>
</dbReference>
<feature type="transmembrane region" description="Helical" evidence="8">
    <location>
        <begin position="555"/>
        <end position="572"/>
    </location>
</feature>
<name>A0AAD9EPC5_9PEZI</name>
<feature type="transmembrane region" description="Helical" evidence="8">
    <location>
        <begin position="307"/>
        <end position="326"/>
    </location>
</feature>
<dbReference type="InterPro" id="IPR001138">
    <property type="entry name" value="Zn2Cys6_DnaBD"/>
</dbReference>
<feature type="transmembrane region" description="Helical" evidence="8">
    <location>
        <begin position="152"/>
        <end position="171"/>
    </location>
</feature>
<evidence type="ECO:0000259" key="9">
    <source>
        <dbReference type="PROSITE" id="PS50850"/>
    </source>
</evidence>
<proteinExistence type="inferred from homology"/>
<dbReference type="CDD" id="cd17502">
    <property type="entry name" value="MFS_Azr1_MDR_like"/>
    <property type="match status" value="1"/>
</dbReference>
<feature type="compositionally biased region" description="Basic and acidic residues" evidence="7">
    <location>
        <begin position="60"/>
        <end position="72"/>
    </location>
</feature>
<dbReference type="CDD" id="cd00067">
    <property type="entry name" value="GAL4"/>
    <property type="match status" value="1"/>
</dbReference>
<dbReference type="Gene3D" id="1.20.1250.20">
    <property type="entry name" value="MFS general substrate transporter like domains"/>
    <property type="match status" value="1"/>
</dbReference>
<evidence type="ECO:0000256" key="8">
    <source>
        <dbReference type="SAM" id="Phobius"/>
    </source>
</evidence>
<dbReference type="GO" id="GO:0000981">
    <property type="term" value="F:DNA-binding transcription factor activity, RNA polymerase II-specific"/>
    <property type="evidence" value="ECO:0007669"/>
    <property type="project" value="InterPro"/>
</dbReference>
<feature type="transmembrane region" description="Helical" evidence="8">
    <location>
        <begin position="473"/>
        <end position="497"/>
    </location>
</feature>
<dbReference type="Proteomes" id="UP001243330">
    <property type="component" value="Unassembled WGS sequence"/>
</dbReference>